<sequence length="438" mass="50105">MTRHALTIPVPGGEPPREFRIFPFGRVETTKGVFLFDQEAARRVMQAWRDYGNRLSIDYEHQALEPVSNGPVPAAGWFDLEVREDGLWAVNVEWTPRAMELLRNREYRYFSPAFYVDEEGRIVELINLALTNLPATKRMEPLVAKAVGFEAGPVHEGSSWDADAAVARVRRWASRDGSGDKETIDWARYRKAFAWYDATDPESFGSYKLPHHDVVDGRLVVHKRGVYAAAAVLQGARGGVDIPEAELEAVRRHIAAHYHQWGEKAPWEREETRRTRMEKVLRLLGLREDAGEAEAEAVLRRLMAFPERVFALTGTRREDEAEAVLLAWKQAHEELPRVQERLAALEEERRKERLARLIEEGKREGKLTPAMLSWAESQTPEALEAFLRVAPRVVRANGLEEPEPGGLDWNQMTPAQRAELYRKDPEAYRALRRRALGY</sequence>
<proteinExistence type="predicted"/>
<dbReference type="KEGG" id="tbc:A0O31_01633"/>
<evidence type="ECO:0000313" key="2">
    <source>
        <dbReference type="EMBL" id="APD09741.1"/>
    </source>
</evidence>
<dbReference type="InterPro" id="IPR012106">
    <property type="entry name" value="Phage_Mu_Gp1"/>
</dbReference>
<organism evidence="2 3">
    <name type="scientific">Thermus brockianus</name>
    <dbReference type="NCBI Taxonomy" id="56956"/>
    <lineage>
        <taxon>Bacteria</taxon>
        <taxon>Thermotogati</taxon>
        <taxon>Deinococcota</taxon>
        <taxon>Deinococci</taxon>
        <taxon>Thermales</taxon>
        <taxon>Thermaceae</taxon>
        <taxon>Thermus</taxon>
    </lineage>
</organism>
<evidence type="ECO:0000256" key="1">
    <source>
        <dbReference type="SAM" id="Coils"/>
    </source>
</evidence>
<dbReference type="EMBL" id="CP016312">
    <property type="protein sequence ID" value="APD09741.1"/>
    <property type="molecule type" value="Genomic_DNA"/>
</dbReference>
<accession>A0A1J0LW77</accession>
<dbReference type="Pfam" id="PF10123">
    <property type="entry name" value="Mu-like_Pro"/>
    <property type="match status" value="2"/>
</dbReference>
<dbReference type="Proteomes" id="UP000182993">
    <property type="component" value="Chromosome"/>
</dbReference>
<keyword evidence="1" id="KW-0175">Coiled coil</keyword>
<dbReference type="STRING" id="56956.A0O31_01633"/>
<dbReference type="RefSeq" id="WP_071677400.1">
    <property type="nucleotide sequence ID" value="NZ_CP016312.1"/>
</dbReference>
<gene>
    <name evidence="2" type="ORF">A0O31_01633</name>
</gene>
<dbReference type="AlphaFoldDB" id="A0A1J0LW77"/>
<protein>
    <submittedName>
        <fullName evidence="2">Mu-like prophage I protein</fullName>
    </submittedName>
</protein>
<evidence type="ECO:0000313" key="3">
    <source>
        <dbReference type="Proteomes" id="UP000182993"/>
    </source>
</evidence>
<feature type="coiled-coil region" evidence="1">
    <location>
        <begin position="328"/>
        <end position="364"/>
    </location>
</feature>
<reference evidence="3" key="1">
    <citation type="submission" date="2016-06" db="EMBL/GenBank/DDBJ databases">
        <title>Whole genome sequencing of Thermus brockianus strain GE-1.</title>
        <authorList>
            <person name="Schaefers C."/>
            <person name="Blank S."/>
            <person name="Wiebusch S."/>
            <person name="Elleuche S."/>
            <person name="Antranikian G."/>
        </authorList>
    </citation>
    <scope>NUCLEOTIDE SEQUENCE [LARGE SCALE GENOMIC DNA]</scope>
    <source>
        <strain evidence="3">GE-1</strain>
    </source>
</reference>
<name>A0A1J0LW77_THEBO</name>